<dbReference type="Gene3D" id="2.60.40.230">
    <property type="entry name" value="Neocarzinostatin-like"/>
    <property type="match status" value="1"/>
</dbReference>
<accession>D1ADH0</accession>
<evidence type="ECO:0000256" key="1">
    <source>
        <dbReference type="SAM" id="MobiDB-lite"/>
    </source>
</evidence>
<feature type="chain" id="PRO_5003020666" description="WxL domain-containing protein" evidence="2">
    <location>
        <begin position="33"/>
        <end position="332"/>
    </location>
</feature>
<evidence type="ECO:0000313" key="3">
    <source>
        <dbReference type="EMBL" id="ACY95680.1"/>
    </source>
</evidence>
<dbReference type="AlphaFoldDB" id="D1ADH0"/>
<evidence type="ECO:0000313" key="4">
    <source>
        <dbReference type="Proteomes" id="UP000001918"/>
    </source>
</evidence>
<organism evidence="3 4">
    <name type="scientific">Thermomonospora curvata (strain ATCC 19995 / DSM 43183 / JCM 3096 / KCTC 9072 / NBRC 15933 / NCIMB 10081 / Henssen B9)</name>
    <dbReference type="NCBI Taxonomy" id="471852"/>
    <lineage>
        <taxon>Bacteria</taxon>
        <taxon>Bacillati</taxon>
        <taxon>Actinomycetota</taxon>
        <taxon>Actinomycetes</taxon>
        <taxon>Streptosporangiales</taxon>
        <taxon>Thermomonosporaceae</taxon>
        <taxon>Thermomonospora</taxon>
    </lineage>
</organism>
<keyword evidence="4" id="KW-1185">Reference proteome</keyword>
<name>D1ADH0_THECD</name>
<dbReference type="RefSeq" id="WP_012850464.1">
    <property type="nucleotide sequence ID" value="NC_013510.1"/>
</dbReference>
<gene>
    <name evidence="3" type="ordered locus">Tcur_0072</name>
</gene>
<evidence type="ECO:0000256" key="2">
    <source>
        <dbReference type="SAM" id="SignalP"/>
    </source>
</evidence>
<reference evidence="3 4" key="1">
    <citation type="journal article" date="2011" name="Stand. Genomic Sci.">
        <title>Complete genome sequence of Thermomonospora curvata type strain (B9).</title>
        <authorList>
            <person name="Chertkov O."/>
            <person name="Sikorski J."/>
            <person name="Nolan M."/>
            <person name="Lapidus A."/>
            <person name="Lucas S."/>
            <person name="Del Rio T.G."/>
            <person name="Tice H."/>
            <person name="Cheng J.F."/>
            <person name="Goodwin L."/>
            <person name="Pitluck S."/>
            <person name="Liolios K."/>
            <person name="Ivanova N."/>
            <person name="Mavromatis K."/>
            <person name="Mikhailova N."/>
            <person name="Ovchinnikova G."/>
            <person name="Pati A."/>
            <person name="Chen A."/>
            <person name="Palaniappan K."/>
            <person name="Djao O.D."/>
            <person name="Land M."/>
            <person name="Hauser L."/>
            <person name="Chang Y.J."/>
            <person name="Jeffries C.D."/>
            <person name="Brettin T."/>
            <person name="Han C."/>
            <person name="Detter J.C."/>
            <person name="Rohde M."/>
            <person name="Goker M."/>
            <person name="Woyke T."/>
            <person name="Bristow J."/>
            <person name="Eisen J.A."/>
            <person name="Markowitz V."/>
            <person name="Hugenholtz P."/>
            <person name="Klenk H.P."/>
            <person name="Kyrpides N.C."/>
        </authorList>
    </citation>
    <scope>NUCLEOTIDE SEQUENCE [LARGE SCALE GENOMIC DNA]</scope>
    <source>
        <strain evidence="4">ATCC 19995 / DSM 43183 / JCM 3096 / KCTC 9072 / NBRC 15933 / NCIMB 10081 / Henssen B9</strain>
    </source>
</reference>
<dbReference type="EMBL" id="CP001738">
    <property type="protein sequence ID" value="ACY95680.1"/>
    <property type="molecule type" value="Genomic_DNA"/>
</dbReference>
<dbReference type="SUPFAM" id="SSF49319">
    <property type="entry name" value="Actinoxanthin-like"/>
    <property type="match status" value="1"/>
</dbReference>
<dbReference type="STRING" id="471852.Tcur_0072"/>
<feature type="compositionally biased region" description="Gly residues" evidence="1">
    <location>
        <begin position="166"/>
        <end position="179"/>
    </location>
</feature>
<keyword evidence="2" id="KW-0732">Signal</keyword>
<evidence type="ECO:0008006" key="5">
    <source>
        <dbReference type="Google" id="ProtNLM"/>
    </source>
</evidence>
<dbReference type="HOGENOM" id="CLU_836606_0_0_11"/>
<dbReference type="KEGG" id="tcu:Tcur_0072"/>
<dbReference type="InterPro" id="IPR027273">
    <property type="entry name" value="Neocarzinostatin-like"/>
</dbReference>
<dbReference type="eggNOG" id="COG3391">
    <property type="taxonomic scope" value="Bacteria"/>
</dbReference>
<feature type="signal peptide" evidence="2">
    <location>
        <begin position="1"/>
        <end position="32"/>
    </location>
</feature>
<proteinExistence type="predicted"/>
<dbReference type="InterPro" id="IPR006311">
    <property type="entry name" value="TAT_signal"/>
</dbReference>
<sequence>MKFNLRRLTRATAVVAGAGLLGLSLAATPAAAAGPSITVTPTSELNPDGQDIRVVGSGFDPNANNGFGIYVSFGPKNGDQWYLNANAFQATKWVHKNASGSPSQAKMNADGTFDITLTGIKARYTDGDGNQVDCLVTQCYILTFAAHGLPDRSQDTAIPVTFVGGDNPGGGDDNGGGQPPAGDSKDQVIIANVTRTGALTLSVAGTEVTLSDAAPGGNATGRLNKATVTDARGTDAGWSLVGQMSDLASAEGDIIPAANMGWTPTASVVNDGSNATVTPGPAVRGLDVARTLASSEGGSSGGVFEAGAALDLLIPAGVATGTYTGTLTLTLS</sequence>
<dbReference type="PROSITE" id="PS51318">
    <property type="entry name" value="TAT"/>
    <property type="match status" value="1"/>
</dbReference>
<protein>
    <recommendedName>
        <fullName evidence="5">WxL domain-containing protein</fullName>
    </recommendedName>
</protein>
<dbReference type="Proteomes" id="UP000001918">
    <property type="component" value="Chromosome"/>
</dbReference>
<dbReference type="OrthoDB" id="4451361at2"/>
<feature type="region of interest" description="Disordered" evidence="1">
    <location>
        <begin position="163"/>
        <end position="184"/>
    </location>
</feature>